<dbReference type="GO" id="GO:0006260">
    <property type="term" value="P:DNA replication"/>
    <property type="evidence" value="ECO:0007669"/>
    <property type="project" value="UniProtKB-KW"/>
</dbReference>
<dbReference type="GO" id="GO:0003690">
    <property type="term" value="F:double-stranded DNA binding"/>
    <property type="evidence" value="ECO:0007669"/>
    <property type="project" value="InterPro"/>
</dbReference>
<dbReference type="Gene3D" id="2.40.50.140">
    <property type="entry name" value="Nucleic acid-binding proteins"/>
    <property type="match status" value="1"/>
</dbReference>
<evidence type="ECO:0000256" key="4">
    <source>
        <dbReference type="ARBA" id="ARBA00022598"/>
    </source>
</evidence>
<dbReference type="Gene3D" id="3.30.1490.70">
    <property type="match status" value="1"/>
</dbReference>
<dbReference type="InterPro" id="IPR012310">
    <property type="entry name" value="DNA_ligase_ATP-dep_cent"/>
</dbReference>
<keyword evidence="7" id="KW-0234">DNA repair</keyword>
<dbReference type="GO" id="GO:0006310">
    <property type="term" value="P:DNA recombination"/>
    <property type="evidence" value="ECO:0007669"/>
    <property type="project" value="InterPro"/>
</dbReference>
<protein>
    <recommendedName>
        <fullName evidence="3">DNA ligase</fullName>
    </recommendedName>
</protein>
<evidence type="ECO:0000313" key="10">
    <source>
        <dbReference type="EMBL" id="AVH85445.1"/>
    </source>
</evidence>
<keyword evidence="5" id="KW-0235">DNA replication</keyword>
<dbReference type="InterPro" id="IPR016059">
    <property type="entry name" value="DNA_ligase_ATP-dep_CS"/>
</dbReference>
<reference evidence="11" key="1">
    <citation type="submission" date="2018-02" db="EMBL/GenBank/DDBJ databases">
        <authorList>
            <person name="Gaevskaya N.E."/>
            <person name="Tyurina A.V."/>
            <person name="Pogozhova M.P."/>
            <person name="Pisanov R.V."/>
            <person name="Vodopyanov A.S."/>
            <person name="Ivanov S.A."/>
        </authorList>
    </citation>
    <scope>NUCLEOTIDE SEQUENCE [LARGE SCALE GENOMIC DNA]</scope>
</reference>
<feature type="domain" description="ATP-dependent DNA ligase family profile" evidence="9">
    <location>
        <begin position="160"/>
        <end position="227"/>
    </location>
</feature>
<evidence type="ECO:0000256" key="5">
    <source>
        <dbReference type="ARBA" id="ARBA00022705"/>
    </source>
</evidence>
<comment type="cofactor">
    <cofactor evidence="1">
        <name>a divalent metal cation</name>
        <dbReference type="ChEBI" id="CHEBI:60240"/>
    </cofactor>
</comment>
<dbReference type="PIRSF" id="PIRSF001600">
    <property type="entry name" value="DNA_ligase_phage_T3"/>
    <property type="match status" value="1"/>
</dbReference>
<evidence type="ECO:0000256" key="6">
    <source>
        <dbReference type="ARBA" id="ARBA00022763"/>
    </source>
</evidence>
<evidence type="ECO:0000313" key="11">
    <source>
        <dbReference type="Proteomes" id="UP000240642"/>
    </source>
</evidence>
<keyword evidence="6" id="KW-0227">DNA damage</keyword>
<proteinExistence type="inferred from homology"/>
<sequence length="336" mass="37790">MTNFKINPFKAVSFKESAIQKVMELGGVIAAVKYDGLRCHLVITPTADIQGKPAARMVAISRTDKAIPALRELFISAEHKILLGQLLEESLYPEGLVIDGEVMVKGVDFNTGSGMLRRKEAIHVSKLAYKVYGVLPLNALKASPDAEIEVPYCVMYEQVKVLMHQLWELLPEMDWKQEETYEVYDMASLEELFKKVRAEGHEGLIIKDPMTNWKRGKKTGYWKMKPEGEIDGTVVGVNWGTVGLANEGKVIGFQVLLENGVVVDANGITQEQMEEYTNSIKGYGQYHYCDQYTAEEAVFHGRPVQVKYMEKTPKGSLRHPSFQRWRDLEGAEGVKA</sequence>
<dbReference type="GO" id="GO:0005524">
    <property type="term" value="F:ATP binding"/>
    <property type="evidence" value="ECO:0007669"/>
    <property type="project" value="InterPro"/>
</dbReference>
<dbReference type="SUPFAM" id="SSF50249">
    <property type="entry name" value="Nucleic acid-binding proteins"/>
    <property type="match status" value="1"/>
</dbReference>
<dbReference type="GO" id="GO:0003910">
    <property type="term" value="F:DNA ligase (ATP) activity"/>
    <property type="evidence" value="ECO:0007669"/>
    <property type="project" value="InterPro"/>
</dbReference>
<dbReference type="PROSITE" id="PS00333">
    <property type="entry name" value="DNA_LIGASE_A2"/>
    <property type="match status" value="1"/>
</dbReference>
<dbReference type="InterPro" id="IPR041559">
    <property type="entry name" value="DNA_ligase_ATP-dep_T7_C"/>
</dbReference>
<dbReference type="GO" id="GO:0006281">
    <property type="term" value="P:DNA repair"/>
    <property type="evidence" value="ECO:0007669"/>
    <property type="project" value="UniProtKB-KW"/>
</dbReference>
<comment type="similarity">
    <text evidence="2">Belongs to the ATP-dependent DNA ligase family.</text>
</comment>
<dbReference type="InterPro" id="IPR016306">
    <property type="entry name" value="DNA_ligase_T7"/>
</dbReference>
<dbReference type="Pfam" id="PF17879">
    <property type="entry name" value="DNA_ligase_C"/>
    <property type="match status" value="1"/>
</dbReference>
<feature type="active site" description="N6-AMP-lysine intermediate" evidence="8">
    <location>
        <position position="33"/>
    </location>
</feature>
<dbReference type="Gene3D" id="3.30.470.30">
    <property type="entry name" value="DNA ligase/mRNA capping enzyme"/>
    <property type="match status" value="1"/>
</dbReference>
<accession>A0A2P0ZKC5</accession>
<name>A0A2P0ZKC5_9CAUD</name>
<evidence type="ECO:0000256" key="7">
    <source>
        <dbReference type="ARBA" id="ARBA00023204"/>
    </source>
</evidence>
<dbReference type="EMBL" id="MG957431">
    <property type="protein sequence ID" value="AVH85445.1"/>
    <property type="molecule type" value="Genomic_DNA"/>
</dbReference>
<evidence type="ECO:0000256" key="8">
    <source>
        <dbReference type="PIRSR" id="PIRSR001600-50"/>
    </source>
</evidence>
<organism evidence="10 11">
    <name type="scientific">Vibrio phage Rostov-1</name>
    <dbReference type="NCBI Taxonomy" id="2086639"/>
    <lineage>
        <taxon>Viruses</taxon>
        <taxon>Duplodnaviria</taxon>
        <taxon>Heunggongvirae</taxon>
        <taxon>Uroviricota</taxon>
        <taxon>Caudoviricetes</taxon>
        <taxon>Autographivirales</taxon>
        <taxon>Autotranscriptaviridae</taxon>
        <taxon>Studiervirinae</taxon>
        <taxon>Chatterjeevirus</taxon>
        <taxon>Chatterjeevirus N4</taxon>
    </lineage>
</organism>
<evidence type="ECO:0000256" key="3">
    <source>
        <dbReference type="ARBA" id="ARBA00013308"/>
    </source>
</evidence>
<evidence type="ECO:0000256" key="1">
    <source>
        <dbReference type="ARBA" id="ARBA00001968"/>
    </source>
</evidence>
<dbReference type="PANTHER" id="PTHR47810">
    <property type="entry name" value="DNA LIGASE"/>
    <property type="match status" value="1"/>
</dbReference>
<dbReference type="Proteomes" id="UP000240642">
    <property type="component" value="Genome"/>
</dbReference>
<dbReference type="InterPro" id="IPR050326">
    <property type="entry name" value="NAD_dep_DNA_ligaseB"/>
</dbReference>
<dbReference type="PROSITE" id="PS50160">
    <property type="entry name" value="DNA_LIGASE_A3"/>
    <property type="match status" value="1"/>
</dbReference>
<gene>
    <name evidence="10" type="ORF">Rostov1_00054</name>
</gene>
<dbReference type="SUPFAM" id="SSF56091">
    <property type="entry name" value="DNA ligase/mRNA capping enzyme, catalytic domain"/>
    <property type="match status" value="1"/>
</dbReference>
<evidence type="ECO:0000259" key="9">
    <source>
        <dbReference type="PROSITE" id="PS50160"/>
    </source>
</evidence>
<evidence type="ECO:0000256" key="2">
    <source>
        <dbReference type="ARBA" id="ARBA00007572"/>
    </source>
</evidence>
<keyword evidence="4" id="KW-0436">Ligase</keyword>
<dbReference type="Pfam" id="PF01068">
    <property type="entry name" value="DNA_ligase_A_M"/>
    <property type="match status" value="1"/>
</dbReference>
<dbReference type="PANTHER" id="PTHR47810:SF1">
    <property type="entry name" value="DNA LIGASE B"/>
    <property type="match status" value="1"/>
</dbReference>
<dbReference type="InterPro" id="IPR012340">
    <property type="entry name" value="NA-bd_OB-fold"/>
</dbReference>